<dbReference type="NCBIfam" id="TIGR02823">
    <property type="entry name" value="oxido_YhdH"/>
    <property type="match status" value="1"/>
</dbReference>
<comment type="caution">
    <text evidence="2">The sequence shown here is derived from an EMBL/GenBank/DDBJ whole genome shotgun (WGS) entry which is preliminary data.</text>
</comment>
<dbReference type="Pfam" id="PF08240">
    <property type="entry name" value="ADH_N"/>
    <property type="match status" value="1"/>
</dbReference>
<accession>K8XRD1</accession>
<reference evidence="2 3" key="1">
    <citation type="journal article" date="2013" name="Genome Announc.">
        <title>Draft Genome Sequence of Rhodococcus opacus Strain M213 Shows a Diverse Catabolic Potential.</title>
        <authorList>
            <person name="Pathak A."/>
            <person name="Green S.J."/>
            <person name="Ogram A."/>
            <person name="Chauhan A."/>
        </authorList>
    </citation>
    <scope>NUCLEOTIDE SEQUENCE [LARGE SCALE GENOMIC DNA]</scope>
    <source>
        <strain evidence="2 3">M213</strain>
    </source>
</reference>
<organism evidence="2 3">
    <name type="scientific">Rhodococcus opacus M213</name>
    <dbReference type="NCBI Taxonomy" id="1129896"/>
    <lineage>
        <taxon>Bacteria</taxon>
        <taxon>Bacillati</taxon>
        <taxon>Actinomycetota</taxon>
        <taxon>Actinomycetes</taxon>
        <taxon>Mycobacteriales</taxon>
        <taxon>Nocardiaceae</taxon>
        <taxon>Rhodococcus</taxon>
    </lineage>
</organism>
<evidence type="ECO:0000259" key="1">
    <source>
        <dbReference type="SMART" id="SM00829"/>
    </source>
</evidence>
<feature type="domain" description="Enoyl reductase (ER)" evidence="1">
    <location>
        <begin position="28"/>
        <end position="339"/>
    </location>
</feature>
<dbReference type="SMART" id="SM00829">
    <property type="entry name" value="PKS_ER"/>
    <property type="match status" value="1"/>
</dbReference>
<dbReference type="SUPFAM" id="SSF51735">
    <property type="entry name" value="NAD(P)-binding Rossmann-fold domains"/>
    <property type="match status" value="1"/>
</dbReference>
<dbReference type="InterPro" id="IPR011032">
    <property type="entry name" value="GroES-like_sf"/>
</dbReference>
<dbReference type="InterPro" id="IPR020843">
    <property type="entry name" value="ER"/>
</dbReference>
<protein>
    <submittedName>
        <fullName evidence="2">Dehydrogenase</fullName>
    </submittedName>
</protein>
<dbReference type="InterPro" id="IPR051397">
    <property type="entry name" value="Zn-ADH-like_protein"/>
</dbReference>
<dbReference type="SUPFAM" id="SSF50129">
    <property type="entry name" value="GroES-like"/>
    <property type="match status" value="1"/>
</dbReference>
<evidence type="ECO:0000313" key="3">
    <source>
        <dbReference type="Proteomes" id="UP000005951"/>
    </source>
</evidence>
<dbReference type="CDD" id="cd08288">
    <property type="entry name" value="MDR_yhdh"/>
    <property type="match status" value="1"/>
</dbReference>
<sequence length="347" mass="35903">MMVSTHPRGQESKLMKEFTAWIARENEGAIGLSQETVAESFLPPGEVTIQVEYSSVNFKDALALTPKGGVVREYPIVPGIDVAGTVVESQSPEFSVGDTVIAHGYDIGTARHGGYAQFARVPADWVVKLDGMSTRTAAAIGTAGFTAAMSVEALLSRGVEPGNGPVLVTGASGGVGTVAVDLLSAAGFEVVASSGKPEKAELLTELGASTVIGRLPEPDTKPRPLGKAQWAAAVDCVGGATLAHVLSTIEYGGAVAASGLTGGPKLETTVLPFILRGVSLLGIDSVQYPIEQRRRLWGRLASDLAPSRLESITHEVPIADVVSVIDQVRAGTYSGRAVVGVAPVSTY</sequence>
<dbReference type="Gene3D" id="3.40.50.720">
    <property type="entry name" value="NAD(P)-binding Rossmann-like Domain"/>
    <property type="match status" value="1"/>
</dbReference>
<dbReference type="Gene3D" id="3.90.180.10">
    <property type="entry name" value="Medium-chain alcohol dehydrogenases, catalytic domain"/>
    <property type="match status" value="1"/>
</dbReference>
<dbReference type="PANTHER" id="PTHR43677:SF1">
    <property type="entry name" value="ACRYLYL-COA REDUCTASE ACUI-RELATED"/>
    <property type="match status" value="1"/>
</dbReference>
<dbReference type="InterPro" id="IPR013149">
    <property type="entry name" value="ADH-like_C"/>
</dbReference>
<dbReference type="GO" id="GO:0043957">
    <property type="term" value="F:acryloyl-CoA reductase (NADPH) activity"/>
    <property type="evidence" value="ECO:0007669"/>
    <property type="project" value="TreeGrafter"/>
</dbReference>
<dbReference type="InterPro" id="IPR013154">
    <property type="entry name" value="ADH-like_N"/>
</dbReference>
<dbReference type="EMBL" id="AJYC02000081">
    <property type="protein sequence ID" value="EKT79595.1"/>
    <property type="molecule type" value="Genomic_DNA"/>
</dbReference>
<evidence type="ECO:0000313" key="2">
    <source>
        <dbReference type="EMBL" id="EKT79595.1"/>
    </source>
</evidence>
<dbReference type="PANTHER" id="PTHR43677">
    <property type="entry name" value="SHORT-CHAIN DEHYDROGENASE/REDUCTASE"/>
    <property type="match status" value="1"/>
</dbReference>
<dbReference type="InterPro" id="IPR014188">
    <property type="entry name" value="Acrylyl-CoA_reductase_AcuI"/>
</dbReference>
<proteinExistence type="predicted"/>
<dbReference type="AlphaFoldDB" id="K8XRD1"/>
<gene>
    <name evidence="2" type="ORF">WSS_A26825</name>
</gene>
<dbReference type="Proteomes" id="UP000005951">
    <property type="component" value="Unassembled WGS sequence"/>
</dbReference>
<dbReference type="Pfam" id="PF00107">
    <property type="entry name" value="ADH_zinc_N"/>
    <property type="match status" value="1"/>
</dbReference>
<dbReference type="InterPro" id="IPR036291">
    <property type="entry name" value="NAD(P)-bd_dom_sf"/>
</dbReference>
<name>K8XRD1_RHOOP</name>